<dbReference type="EMBL" id="BAAAUD010000034">
    <property type="protein sequence ID" value="GAA2944749.1"/>
    <property type="molecule type" value="Genomic_DNA"/>
</dbReference>
<protein>
    <submittedName>
        <fullName evidence="2">Uncharacterized protein</fullName>
    </submittedName>
</protein>
<name>A0ABN3X9M8_9ACTN</name>
<comment type="caution">
    <text evidence="2">The sequence shown here is derived from an EMBL/GenBank/DDBJ whole genome shotgun (WGS) entry which is preliminary data.</text>
</comment>
<dbReference type="Proteomes" id="UP001500403">
    <property type="component" value="Unassembled WGS sequence"/>
</dbReference>
<keyword evidence="3" id="KW-1185">Reference proteome</keyword>
<evidence type="ECO:0000256" key="1">
    <source>
        <dbReference type="SAM" id="MobiDB-lite"/>
    </source>
</evidence>
<evidence type="ECO:0000313" key="2">
    <source>
        <dbReference type="EMBL" id="GAA2944749.1"/>
    </source>
</evidence>
<proteinExistence type="predicted"/>
<feature type="region of interest" description="Disordered" evidence="1">
    <location>
        <begin position="38"/>
        <end position="87"/>
    </location>
</feature>
<reference evidence="2 3" key="1">
    <citation type="journal article" date="2019" name="Int. J. Syst. Evol. Microbiol.">
        <title>The Global Catalogue of Microorganisms (GCM) 10K type strain sequencing project: providing services to taxonomists for standard genome sequencing and annotation.</title>
        <authorList>
            <consortium name="The Broad Institute Genomics Platform"/>
            <consortium name="The Broad Institute Genome Sequencing Center for Infectious Disease"/>
            <person name="Wu L."/>
            <person name="Ma J."/>
        </authorList>
    </citation>
    <scope>NUCLEOTIDE SEQUENCE [LARGE SCALE GENOMIC DNA]</scope>
    <source>
        <strain evidence="2 3">JCM 9088</strain>
    </source>
</reference>
<organism evidence="2 3">
    <name type="scientific">Streptomyces enissocaesilis</name>
    <dbReference type="NCBI Taxonomy" id="332589"/>
    <lineage>
        <taxon>Bacteria</taxon>
        <taxon>Bacillati</taxon>
        <taxon>Actinomycetota</taxon>
        <taxon>Actinomycetes</taxon>
        <taxon>Kitasatosporales</taxon>
        <taxon>Streptomycetaceae</taxon>
        <taxon>Streptomyces</taxon>
        <taxon>Streptomyces rochei group</taxon>
    </lineage>
</organism>
<evidence type="ECO:0000313" key="3">
    <source>
        <dbReference type="Proteomes" id="UP001500403"/>
    </source>
</evidence>
<sequence length="87" mass="9193">MHFVDEGHVVDDPGGRLPGTLVRPAAADEAVQALADVTGGTAERHHEGGLPRRHPHRVQDTLPDRVKLSGSPGGDQGFQVLASSRTK</sequence>
<gene>
    <name evidence="2" type="ORF">GCM10010446_32550</name>
</gene>
<feature type="compositionally biased region" description="Basic and acidic residues" evidence="1">
    <location>
        <begin position="57"/>
        <end position="67"/>
    </location>
</feature>
<accession>A0ABN3X9M8</accession>